<dbReference type="PANTHER" id="PTHR11439:SF483">
    <property type="entry name" value="PEPTIDE SYNTHASE GLIP-LIKE, PUTATIVE (AFU_ORTHOLOGUE AFUA_3G12920)-RELATED"/>
    <property type="match status" value="1"/>
</dbReference>
<evidence type="ECO:0000313" key="5">
    <source>
        <dbReference type="Proteomes" id="UP000054826"/>
    </source>
</evidence>
<dbReference type="Proteomes" id="UP000054826">
    <property type="component" value="Unassembled WGS sequence"/>
</dbReference>
<feature type="domain" description="Reverse transcriptase Ty1/copia-type" evidence="2">
    <location>
        <begin position="442"/>
        <end position="668"/>
    </location>
</feature>
<dbReference type="InterPro" id="IPR043502">
    <property type="entry name" value="DNA/RNA_pol_sf"/>
</dbReference>
<evidence type="ECO:0000259" key="3">
    <source>
        <dbReference type="Pfam" id="PF25597"/>
    </source>
</evidence>
<name>A0A0V1JVG5_TRIPS</name>
<dbReference type="InterPro" id="IPR057670">
    <property type="entry name" value="SH3_retrovirus"/>
</dbReference>
<dbReference type="Pfam" id="PF25597">
    <property type="entry name" value="SH3_retrovirus"/>
    <property type="match status" value="1"/>
</dbReference>
<dbReference type="EMBL" id="JYDV01000040">
    <property type="protein sequence ID" value="KRZ38976.1"/>
    <property type="molecule type" value="Genomic_DNA"/>
</dbReference>
<protein>
    <submittedName>
        <fullName evidence="4">Retrovirus-related Pol polyprotein from transposon TNT 1-94</fullName>
    </submittedName>
</protein>
<reference evidence="4 5" key="1">
    <citation type="submission" date="2015-01" db="EMBL/GenBank/DDBJ databases">
        <title>Evolution of Trichinella species and genotypes.</title>
        <authorList>
            <person name="Korhonen P.K."/>
            <person name="Edoardo P."/>
            <person name="Giuseppe L.R."/>
            <person name="Gasser R.B."/>
        </authorList>
    </citation>
    <scope>NUCLEOTIDE SEQUENCE [LARGE SCALE GENOMIC DNA]</scope>
    <source>
        <strain evidence="4">ISS176</strain>
    </source>
</reference>
<dbReference type="CDD" id="cd09272">
    <property type="entry name" value="RNase_HI_RT_Ty1"/>
    <property type="match status" value="1"/>
</dbReference>
<comment type="caution">
    <text evidence="4">The sequence shown here is derived from an EMBL/GenBank/DDBJ whole genome shotgun (WGS) entry which is preliminary data.</text>
</comment>
<sequence>MDQVVNQLVEQVQALQAQLALWKPTVLASAVGGLPESKHLDGTNYSEWKFAMKNYFVDEGLWHCVENKNVDHELDQLALAKINLSIKPCASADVRKAMTAKEAWEKLRCAYENIGLVRRIGLYSFLFKTRFEECGSMTAYIDRITGIADQLESIGKPLDNEKVGGLILGGLPIEFQLLILGIQGSNQKITVEFVKGLLLQNNVQQLVSPLPKDENCAFVSQSAKEKVKERCNRRYANLSPDLWAEAVGTANYLRNRCPTKALRKVTPEEAWSGRKPNLAHLKIFGCLAMVHVPSGQRKKWDLKSEERIFVGYCKTSKGYRTVDRKTKKIRWRRSSDCVDFQDSGSTEMDLNPSVPPKVDTDSNESTGQSPQPSVKTSPEELRRPLRNRFPHRNIFNADFLLFQAQVREQSDPISYEEALNPPDAKEWLKAINEELASHHENQSKWVFKTKYKKDGTIEKRKARLVARGYSQRQGIDYEDTFAPTLGYSSLRYLLSLAAKYNLEVDQIDVVTAFLNLNLNEEIYMELPTGVGDENNKYCRLRKSIYGLKQASRAWYRKLDDTLRSFGLNRLQNEPCIYFLRKNKIFLAVGVYVDDLFILSNRESSKNELKMALCERFKMKDLGKAHWCLGIRIVQDVETGTLSIDQEQYIEEMLHRFRMSDWKGVKTPLDPNQILSKAMMPRSDGEIKQMHAVQRSRRLPGLFNRFSDNPGKAHWTAVKRIFRYLKYTKAAKLVYRQIENAFTVYSDSDWGNDRDDRRSISGCVVCHSGAAIAWTSKKQRTVALSTTEAEYMALSHAAQETAWLRSLQSEFERRAASLHSYATTVEPLASAPVNHRQQGQGTST</sequence>
<evidence type="ECO:0000313" key="4">
    <source>
        <dbReference type="EMBL" id="KRZ38976.1"/>
    </source>
</evidence>
<dbReference type="Pfam" id="PF14223">
    <property type="entry name" value="Retrotran_gag_2"/>
    <property type="match status" value="1"/>
</dbReference>
<organism evidence="4 5">
    <name type="scientific">Trichinella pseudospiralis</name>
    <name type="common">Parasitic roundworm</name>
    <dbReference type="NCBI Taxonomy" id="6337"/>
    <lineage>
        <taxon>Eukaryota</taxon>
        <taxon>Metazoa</taxon>
        <taxon>Ecdysozoa</taxon>
        <taxon>Nematoda</taxon>
        <taxon>Enoplea</taxon>
        <taxon>Dorylaimia</taxon>
        <taxon>Trichinellida</taxon>
        <taxon>Trichinellidae</taxon>
        <taxon>Trichinella</taxon>
    </lineage>
</organism>
<dbReference type="Pfam" id="PF07727">
    <property type="entry name" value="RVT_2"/>
    <property type="match status" value="1"/>
</dbReference>
<gene>
    <name evidence="4" type="ORF">T4C_2956</name>
</gene>
<dbReference type="InterPro" id="IPR013103">
    <property type="entry name" value="RVT_2"/>
</dbReference>
<feature type="domain" description="Retroviral polymerase SH3-like" evidence="3">
    <location>
        <begin position="286"/>
        <end position="331"/>
    </location>
</feature>
<accession>A0A0V1JVG5</accession>
<dbReference type="PANTHER" id="PTHR11439">
    <property type="entry name" value="GAG-POL-RELATED RETROTRANSPOSON"/>
    <property type="match status" value="1"/>
</dbReference>
<evidence type="ECO:0000259" key="2">
    <source>
        <dbReference type="Pfam" id="PF07727"/>
    </source>
</evidence>
<dbReference type="SUPFAM" id="SSF56672">
    <property type="entry name" value="DNA/RNA polymerases"/>
    <property type="match status" value="1"/>
</dbReference>
<feature type="region of interest" description="Disordered" evidence="1">
    <location>
        <begin position="338"/>
        <end position="382"/>
    </location>
</feature>
<evidence type="ECO:0000256" key="1">
    <source>
        <dbReference type="SAM" id="MobiDB-lite"/>
    </source>
</evidence>
<proteinExistence type="predicted"/>
<feature type="compositionally biased region" description="Polar residues" evidence="1">
    <location>
        <begin position="363"/>
        <end position="376"/>
    </location>
</feature>
<dbReference type="AlphaFoldDB" id="A0A0V1JVG5"/>